<dbReference type="EMBL" id="CP047045">
    <property type="protein sequence ID" value="QGZ93795.1"/>
    <property type="molecule type" value="Genomic_DNA"/>
</dbReference>
<reference evidence="3" key="1">
    <citation type="submission" date="2019-12" db="EMBL/GenBank/DDBJ databases">
        <title>Complete genome of Terracaulis silvestris 0127_4.</title>
        <authorList>
            <person name="Vieira S."/>
            <person name="Riedel T."/>
            <person name="Sproer C."/>
            <person name="Pascual J."/>
            <person name="Boedeker C."/>
            <person name="Overmann J."/>
        </authorList>
    </citation>
    <scope>NUCLEOTIDE SEQUENCE [LARGE SCALE GENOMIC DNA]</scope>
    <source>
        <strain evidence="3">0127_4</strain>
    </source>
</reference>
<dbReference type="EC" id="1.7.-.-" evidence="2"/>
<feature type="domain" description="NADPH-dependent FMN reductase-like" evidence="1">
    <location>
        <begin position="6"/>
        <end position="146"/>
    </location>
</feature>
<dbReference type="RefSeq" id="WP_158764787.1">
    <property type="nucleotide sequence ID" value="NZ_CP047045.1"/>
</dbReference>
<dbReference type="GO" id="GO:0016491">
    <property type="term" value="F:oxidoreductase activity"/>
    <property type="evidence" value="ECO:0007669"/>
    <property type="project" value="UniProtKB-KW"/>
</dbReference>
<dbReference type="GO" id="GO:0010181">
    <property type="term" value="F:FMN binding"/>
    <property type="evidence" value="ECO:0007669"/>
    <property type="project" value="TreeGrafter"/>
</dbReference>
<protein>
    <submittedName>
        <fullName evidence="2">FMN-dependent NADPH-azoreductase</fullName>
        <ecNumber evidence="2">1.7.-.-</ecNumber>
    </submittedName>
</protein>
<evidence type="ECO:0000313" key="2">
    <source>
        <dbReference type="EMBL" id="QGZ93795.1"/>
    </source>
</evidence>
<keyword evidence="2" id="KW-0560">Oxidoreductase</keyword>
<dbReference type="Proteomes" id="UP000431269">
    <property type="component" value="Chromosome"/>
</dbReference>
<dbReference type="GO" id="GO:0005829">
    <property type="term" value="C:cytosol"/>
    <property type="evidence" value="ECO:0007669"/>
    <property type="project" value="TreeGrafter"/>
</dbReference>
<name>A0A6I6MGJ0_9CAUL</name>
<dbReference type="SUPFAM" id="SSF52218">
    <property type="entry name" value="Flavoproteins"/>
    <property type="match status" value="1"/>
</dbReference>
<evidence type="ECO:0000313" key="3">
    <source>
        <dbReference type="Proteomes" id="UP000431269"/>
    </source>
</evidence>
<evidence type="ECO:0000259" key="1">
    <source>
        <dbReference type="Pfam" id="PF03358"/>
    </source>
</evidence>
<dbReference type="PANTHER" id="PTHR30543">
    <property type="entry name" value="CHROMATE REDUCTASE"/>
    <property type="match status" value="1"/>
</dbReference>
<sequence length="203" mass="21326">MKNTFIVGIGGTLRSDSSSERALRFCLDKAAGAGARTAMFSGEDLRAPLFEPGQAIADGSMRRLVDALRQADGVIIASPGYHGSISGSLKNVLDYTEEMARDERPYFEGRAVGCIVSAGGWQAAAATLAALRAIVHALRGWPTPLGVLLNSAEPVFEADGRCRSAETAGALGIMTQQVLDFASTRRAVFPDARVVAKRVATAG</sequence>
<gene>
    <name evidence="2" type="primary">azo1_2</name>
    <name evidence="2" type="ORF">DSM104635_00608</name>
</gene>
<dbReference type="KEGG" id="tsv:DSM104635_00608"/>
<dbReference type="InterPro" id="IPR050712">
    <property type="entry name" value="NAD(P)H-dep_reductase"/>
</dbReference>
<keyword evidence="3" id="KW-1185">Reference proteome</keyword>
<dbReference type="Gene3D" id="3.40.50.360">
    <property type="match status" value="1"/>
</dbReference>
<dbReference type="InterPro" id="IPR005025">
    <property type="entry name" value="FMN_Rdtase-like_dom"/>
</dbReference>
<organism evidence="2 3">
    <name type="scientific">Terricaulis silvestris</name>
    <dbReference type="NCBI Taxonomy" id="2686094"/>
    <lineage>
        <taxon>Bacteria</taxon>
        <taxon>Pseudomonadati</taxon>
        <taxon>Pseudomonadota</taxon>
        <taxon>Alphaproteobacteria</taxon>
        <taxon>Caulobacterales</taxon>
        <taxon>Caulobacteraceae</taxon>
        <taxon>Terricaulis</taxon>
    </lineage>
</organism>
<dbReference type="AlphaFoldDB" id="A0A6I6MGJ0"/>
<dbReference type="PANTHER" id="PTHR30543:SF21">
    <property type="entry name" value="NAD(P)H-DEPENDENT FMN REDUCTASE LOT6"/>
    <property type="match status" value="1"/>
</dbReference>
<accession>A0A6I6MGJ0</accession>
<dbReference type="Pfam" id="PF03358">
    <property type="entry name" value="FMN_red"/>
    <property type="match status" value="1"/>
</dbReference>
<dbReference type="InterPro" id="IPR029039">
    <property type="entry name" value="Flavoprotein-like_sf"/>
</dbReference>
<proteinExistence type="predicted"/>